<proteinExistence type="evidence at transcript level"/>
<sequence length="726" mass="80795">TIEPFSFPKRVLVGQKTTATCLISSGKSIPIIFTWLRNGKEITESQEIRVKNGKDFSLIIVDPVKVESGGNYTCMASDDHTKTLFTTHLSIEAPPSWQVEPEDSYAIYGDSAQLHCSAVGSPEPKISWKKVKDASIDLHTRKNGDVLQNGTLLIKNVTHTDSGVYECVADNGVKPELRKTIALIINVPARFEEKFTVVTARKGESSKLRCEAIGDQPVSVVWSKEDIKLSKAGGKRYEIFETLLPKGMVSELIIRSSDREDGALYTCVTENHYGRDQRKIRLLVMEVPAPPLDVKVREVWSRSCSISWSSPYSGNSPITKYIIQYWRDQGSGNRLHEKEVPSSQSTALIKDLHPGTSYVLKVVAENTVGRGDPSASVVFHTGEEEPSAPPVDIMVESGGSSTIKVTWKPPPRDNWNGNLKGYYIGYKSRDSTQPYSYKTVEYIPNRAQEYFLTNLLKAADYSVIVKAFNSAGGGPASHEVIVRTLDGDLPSPPSVFVLSTSPRSITLRWNAKKSDNPVTGYTIYYKEEEGEWQEVPITSVDDNTYILNDLNSGKTYQLYITASNQYGRGDPSEVIAVRTEDRALLSSVVGGANPPYLDLAVLVPVAVSLLTIVIVITVACVCVRKIRKRQHIERALAAEKHLSLPGTMQRYVDVDKARPLVQADPSIQENYPSPYATMPMMDESEINYSKECLNQELKTFFPQDRPVYPKPSSLKRRDDHIYDSPQ</sequence>
<reference evidence="7" key="1">
    <citation type="journal article" date="2016" name="Nat. Commun.">
        <title>A large family of Dscam genes with tandemly arrayed 5' cassettes in Chelicerata.</title>
        <authorList>
            <person name="Yue Y."/>
            <person name="Meng Y."/>
            <person name="Ma H."/>
            <person name="Hou S."/>
            <person name="Cao G."/>
            <person name="Hong W."/>
            <person name="Shi Y."/>
            <person name="Guo P."/>
            <person name="Liu B."/>
            <person name="Shi F."/>
            <person name="Yang Y."/>
            <person name="Jin Y."/>
        </authorList>
    </citation>
    <scope>NUCLEOTIDE SEQUENCE</scope>
    <source>
        <strain evidence="7">Mma-Dscam6</strain>
    </source>
</reference>
<evidence type="ECO:0000256" key="3">
    <source>
        <dbReference type="SAM" id="MobiDB-lite"/>
    </source>
</evidence>
<accession>A0A159W6U1</accession>
<feature type="domain" description="Ig-like" evidence="5">
    <location>
        <begin position="188"/>
        <end position="281"/>
    </location>
</feature>
<dbReference type="PANTHER" id="PTHR44170">
    <property type="entry name" value="PROTEIN SIDEKICK"/>
    <property type="match status" value="1"/>
</dbReference>
<dbReference type="InterPro" id="IPR013151">
    <property type="entry name" value="Immunoglobulin_dom"/>
</dbReference>
<feature type="domain" description="Fibronectin type-III" evidence="6">
    <location>
        <begin position="489"/>
        <end position="582"/>
    </location>
</feature>
<feature type="domain" description="Fibronectin type-III" evidence="6">
    <location>
        <begin position="290"/>
        <end position="384"/>
    </location>
</feature>
<dbReference type="CDD" id="cd00063">
    <property type="entry name" value="FN3"/>
    <property type="match status" value="3"/>
</dbReference>
<dbReference type="GO" id="GO:0016020">
    <property type="term" value="C:membrane"/>
    <property type="evidence" value="ECO:0007669"/>
    <property type="project" value="UniProtKB-SubCell"/>
</dbReference>
<feature type="region of interest" description="Disordered" evidence="3">
    <location>
        <begin position="703"/>
        <end position="726"/>
    </location>
</feature>
<feature type="domain" description="Fibronectin type-III" evidence="6">
    <location>
        <begin position="389"/>
        <end position="487"/>
    </location>
</feature>
<dbReference type="Pfam" id="PF07679">
    <property type="entry name" value="I-set"/>
    <property type="match status" value="1"/>
</dbReference>
<feature type="domain" description="Ig-like" evidence="5">
    <location>
        <begin position="95"/>
        <end position="182"/>
    </location>
</feature>
<dbReference type="SMART" id="SM00408">
    <property type="entry name" value="IGc2"/>
    <property type="match status" value="3"/>
</dbReference>
<keyword evidence="4" id="KW-0472">Membrane</keyword>
<dbReference type="Pfam" id="PF00047">
    <property type="entry name" value="ig"/>
    <property type="match status" value="1"/>
</dbReference>
<dbReference type="PROSITE" id="PS50853">
    <property type="entry name" value="FN3"/>
    <property type="match status" value="3"/>
</dbReference>
<dbReference type="AlphaFoldDB" id="A0A159W6U1"/>
<feature type="domain" description="Ig-like" evidence="5">
    <location>
        <begin position="4"/>
        <end position="90"/>
    </location>
</feature>
<dbReference type="InterPro" id="IPR036116">
    <property type="entry name" value="FN3_sf"/>
</dbReference>
<name>A0A159W6U1_OLIMR</name>
<feature type="compositionally biased region" description="Basic and acidic residues" evidence="3">
    <location>
        <begin position="715"/>
        <end position="726"/>
    </location>
</feature>
<dbReference type="PANTHER" id="PTHR44170:SF54">
    <property type="entry name" value="FI24025P1"/>
    <property type="match status" value="1"/>
</dbReference>
<evidence type="ECO:0000313" key="7">
    <source>
        <dbReference type="EMBL" id="AMW93207.1"/>
    </source>
</evidence>
<feature type="transmembrane region" description="Helical" evidence="4">
    <location>
        <begin position="599"/>
        <end position="623"/>
    </location>
</feature>
<dbReference type="InterPro" id="IPR007110">
    <property type="entry name" value="Ig-like_dom"/>
</dbReference>
<dbReference type="EMBL" id="KT932412">
    <property type="protein sequence ID" value="AMW93207.1"/>
    <property type="molecule type" value="mRNA"/>
</dbReference>
<dbReference type="InterPro" id="IPR013098">
    <property type="entry name" value="Ig_I-set"/>
</dbReference>
<evidence type="ECO:0000259" key="5">
    <source>
        <dbReference type="PROSITE" id="PS50835"/>
    </source>
</evidence>
<dbReference type="PRINTS" id="PR00014">
    <property type="entry name" value="FNTYPEIII"/>
</dbReference>
<keyword evidence="2" id="KW-1015">Disulfide bond</keyword>
<dbReference type="InterPro" id="IPR003961">
    <property type="entry name" value="FN3_dom"/>
</dbReference>
<dbReference type="GO" id="GO:0030154">
    <property type="term" value="P:cell differentiation"/>
    <property type="evidence" value="ECO:0007669"/>
    <property type="project" value="UniProtKB-ARBA"/>
</dbReference>
<evidence type="ECO:0000259" key="6">
    <source>
        <dbReference type="PROSITE" id="PS50853"/>
    </source>
</evidence>
<evidence type="ECO:0000256" key="2">
    <source>
        <dbReference type="ARBA" id="ARBA00023157"/>
    </source>
</evidence>
<keyword evidence="4" id="KW-1133">Transmembrane helix</keyword>
<dbReference type="InterPro" id="IPR003599">
    <property type="entry name" value="Ig_sub"/>
</dbReference>
<evidence type="ECO:0000256" key="4">
    <source>
        <dbReference type="SAM" id="Phobius"/>
    </source>
</evidence>
<dbReference type="FunFam" id="2.60.40.10:FF:000719">
    <property type="entry name" value="nephrin isoform X1"/>
    <property type="match status" value="1"/>
</dbReference>
<dbReference type="GO" id="GO:0098609">
    <property type="term" value="P:cell-cell adhesion"/>
    <property type="evidence" value="ECO:0007669"/>
    <property type="project" value="TreeGrafter"/>
</dbReference>
<keyword evidence="4" id="KW-0812">Transmembrane</keyword>
<dbReference type="Gene3D" id="2.60.40.10">
    <property type="entry name" value="Immunoglobulins"/>
    <property type="match status" value="6"/>
</dbReference>
<organism evidence="7">
    <name type="scientific">Olivierus martensii</name>
    <name type="common">Manchurian scorpion</name>
    <name type="synonym">Mesobuthus martensii</name>
    <dbReference type="NCBI Taxonomy" id="34649"/>
    <lineage>
        <taxon>Eukaryota</taxon>
        <taxon>Metazoa</taxon>
        <taxon>Ecdysozoa</taxon>
        <taxon>Arthropoda</taxon>
        <taxon>Chelicerata</taxon>
        <taxon>Arachnida</taxon>
        <taxon>Scorpiones</taxon>
        <taxon>Buthida</taxon>
        <taxon>Buthoidea</taxon>
        <taxon>Buthidae</taxon>
        <taxon>Olivierus</taxon>
    </lineage>
</organism>
<dbReference type="FunFam" id="2.60.40.10:FF:000104">
    <property type="entry name" value="Down syndrome cell adhesion molecule b"/>
    <property type="match status" value="1"/>
</dbReference>
<dbReference type="InterPro" id="IPR003598">
    <property type="entry name" value="Ig_sub2"/>
</dbReference>
<dbReference type="SUPFAM" id="SSF49265">
    <property type="entry name" value="Fibronectin type III"/>
    <property type="match status" value="2"/>
</dbReference>
<dbReference type="SUPFAM" id="SSF48726">
    <property type="entry name" value="Immunoglobulin"/>
    <property type="match status" value="3"/>
</dbReference>
<dbReference type="PROSITE" id="PS50835">
    <property type="entry name" value="IG_LIKE"/>
    <property type="match status" value="3"/>
</dbReference>
<dbReference type="SMART" id="SM00060">
    <property type="entry name" value="FN3"/>
    <property type="match status" value="3"/>
</dbReference>
<dbReference type="GO" id="GO:0009653">
    <property type="term" value="P:anatomical structure morphogenesis"/>
    <property type="evidence" value="ECO:0007669"/>
    <property type="project" value="UniProtKB-ARBA"/>
</dbReference>
<dbReference type="FunFam" id="2.60.40.10:FF:000333">
    <property type="entry name" value="Down syndrome cell adhesion molecule"/>
    <property type="match status" value="1"/>
</dbReference>
<dbReference type="Pfam" id="PF00041">
    <property type="entry name" value="fn3"/>
    <property type="match status" value="3"/>
</dbReference>
<dbReference type="InterPro" id="IPR036179">
    <property type="entry name" value="Ig-like_dom_sf"/>
</dbReference>
<dbReference type="SMART" id="SM00409">
    <property type="entry name" value="IG"/>
    <property type="match status" value="3"/>
</dbReference>
<protein>
    <submittedName>
        <fullName evidence="7">Dscam</fullName>
    </submittedName>
</protein>
<gene>
    <name evidence="7" type="primary">Dscam</name>
</gene>
<evidence type="ECO:0000256" key="1">
    <source>
        <dbReference type="ARBA" id="ARBA00022737"/>
    </source>
</evidence>
<keyword evidence="1" id="KW-0677">Repeat</keyword>
<dbReference type="Pfam" id="PF13927">
    <property type="entry name" value="Ig_3"/>
    <property type="match status" value="1"/>
</dbReference>
<feature type="non-terminal residue" evidence="7">
    <location>
        <position position="1"/>
    </location>
</feature>
<dbReference type="InterPro" id="IPR013783">
    <property type="entry name" value="Ig-like_fold"/>
</dbReference>
<dbReference type="FunFam" id="2.60.40.10:FF:000120">
    <property type="entry name" value="Down syndrome cell adhesion molecule like 1"/>
    <property type="match status" value="1"/>
</dbReference>